<dbReference type="EMBL" id="VZAD01000091">
    <property type="protein sequence ID" value="MQP12691.1"/>
    <property type="molecule type" value="Genomic_DNA"/>
</dbReference>
<dbReference type="Pfam" id="PF01972">
    <property type="entry name" value="SDH_protease"/>
    <property type="match status" value="1"/>
</dbReference>
<evidence type="ECO:0000313" key="2">
    <source>
        <dbReference type="Proteomes" id="UP000384372"/>
    </source>
</evidence>
<name>A0A6A7WE73_9BACT</name>
<dbReference type="OrthoDB" id="9806253at2"/>
<reference evidence="1 2" key="1">
    <citation type="submission" date="2019-09" db="EMBL/GenBank/DDBJ databases">
        <title>Distinct polysaccharide growth profiles of human intestinal Prevotella copri isolates.</title>
        <authorList>
            <person name="Fehlner-Peach H."/>
            <person name="Magnabosco C."/>
            <person name="Raghavan V."/>
            <person name="Scher J.U."/>
            <person name="Tett A."/>
            <person name="Cox L.M."/>
            <person name="Gottsegen C."/>
            <person name="Watters A."/>
            <person name="Wiltshire- Gordon J.D."/>
            <person name="Segata N."/>
            <person name="Bonneau R."/>
            <person name="Littman D.R."/>
        </authorList>
    </citation>
    <scope>NUCLEOTIDE SEQUENCE [LARGE SCALE GENOMIC DNA]</scope>
    <source>
        <strain evidence="2">iAQ1173</strain>
    </source>
</reference>
<gene>
    <name evidence="1" type="ORF">F7D20_12170</name>
</gene>
<dbReference type="RefSeq" id="WP_158464271.1">
    <property type="nucleotide sequence ID" value="NZ_VZAD01000091.1"/>
</dbReference>
<accession>A0A6A7WE73</accession>
<protein>
    <submittedName>
        <fullName evidence="1">Serine dehydrogenasease</fullName>
    </submittedName>
</protein>
<dbReference type="PANTHER" id="PTHR35984">
    <property type="entry name" value="PERIPLASMIC SERINE PROTEASE"/>
    <property type="match status" value="1"/>
</dbReference>
<dbReference type="SUPFAM" id="SSF52096">
    <property type="entry name" value="ClpP/crotonase"/>
    <property type="match status" value="1"/>
</dbReference>
<sequence>MKSPIDDTLRQMLQAKLEALEQYLNADVFVYYGSLAPVSANMFAKLVEDLKADVVKRDKLYVILTTLGGSAEIVERYVNILRYHYSEINFIVPDYAYSAGTIFCMSGDRILMDYISVLGPIDPQVPNKDNKYVAALGYLDKINEFIDKASKGTLTKAELIWLKELDLGEIRSFEQARDLTTDLLTKWLVNYKFKNWTKHQDGSTVTPDEKELRAIEIAKNLSDNKKWKSHGKGISIAELRALKLKIEDYSKDANLRPLIREYYNAMDEYVRMKNINLFVQNRVFL</sequence>
<keyword evidence="2" id="KW-1185">Reference proteome</keyword>
<dbReference type="PANTHER" id="PTHR35984:SF1">
    <property type="entry name" value="PERIPLASMIC SERINE PROTEASE"/>
    <property type="match status" value="1"/>
</dbReference>
<dbReference type="InterPro" id="IPR002825">
    <property type="entry name" value="Pept_S49_ser-pept_pro"/>
</dbReference>
<comment type="caution">
    <text evidence="1">The sequence shown here is derived from an EMBL/GenBank/DDBJ whole genome shotgun (WGS) entry which is preliminary data.</text>
</comment>
<dbReference type="AlphaFoldDB" id="A0A6A7WE73"/>
<dbReference type="Gene3D" id="3.90.226.10">
    <property type="entry name" value="2-enoyl-CoA Hydratase, Chain A, domain 1"/>
    <property type="match status" value="1"/>
</dbReference>
<proteinExistence type="predicted"/>
<dbReference type="InterPro" id="IPR029045">
    <property type="entry name" value="ClpP/crotonase-like_dom_sf"/>
</dbReference>
<dbReference type="Proteomes" id="UP000384372">
    <property type="component" value="Unassembled WGS sequence"/>
</dbReference>
<dbReference type="GO" id="GO:0016020">
    <property type="term" value="C:membrane"/>
    <property type="evidence" value="ECO:0007669"/>
    <property type="project" value="InterPro"/>
</dbReference>
<organism evidence="1 2">
    <name type="scientific">Segatella copri</name>
    <dbReference type="NCBI Taxonomy" id="165179"/>
    <lineage>
        <taxon>Bacteria</taxon>
        <taxon>Pseudomonadati</taxon>
        <taxon>Bacteroidota</taxon>
        <taxon>Bacteroidia</taxon>
        <taxon>Bacteroidales</taxon>
        <taxon>Prevotellaceae</taxon>
        <taxon>Segatella</taxon>
    </lineage>
</organism>
<evidence type="ECO:0000313" key="1">
    <source>
        <dbReference type="EMBL" id="MQP12691.1"/>
    </source>
</evidence>